<keyword evidence="2" id="KW-0238">DNA-binding</keyword>
<dbReference type="InterPro" id="IPR036390">
    <property type="entry name" value="WH_DNA-bd_sf"/>
</dbReference>
<protein>
    <submittedName>
        <fullName evidence="2">DNA-binding PadR family transcriptional regulator</fullName>
    </submittedName>
</protein>
<name>A0A7Y9JN71_9MICO</name>
<dbReference type="PANTHER" id="PTHR43252">
    <property type="entry name" value="TRANSCRIPTIONAL REGULATOR YQJI"/>
    <property type="match status" value="1"/>
</dbReference>
<sequence length="199" mass="21962">MSEKGARVGRVERDLPALTVLALLTQGPRHPYDIHRFVVETRKDFVAGVPRSIYHAVQKLHAAHLIEEVGSEQEGGRPERTVFALTEAGRSELRRRVTLLLSVPQPDRTVTIAGLSFLAVLSRDEALLALRARIAALAADIAVKSADIATTGHLPPLLVVEAEYERDQLQAEHAWMDALRTRLEEGDLPWLSDPPPVIP</sequence>
<gene>
    <name evidence="2" type="ORF">BKA02_001826</name>
</gene>
<evidence type="ECO:0000313" key="2">
    <source>
        <dbReference type="EMBL" id="NYD54771.1"/>
    </source>
</evidence>
<feature type="domain" description="Transcription regulator PadR N-terminal" evidence="1">
    <location>
        <begin position="20"/>
        <end position="94"/>
    </location>
</feature>
<dbReference type="InterPro" id="IPR036388">
    <property type="entry name" value="WH-like_DNA-bd_sf"/>
</dbReference>
<dbReference type="AlphaFoldDB" id="A0A7Y9JN71"/>
<dbReference type="RefSeq" id="WP_179433342.1">
    <property type="nucleotide sequence ID" value="NZ_BAABLC010000002.1"/>
</dbReference>
<dbReference type="GO" id="GO:0003677">
    <property type="term" value="F:DNA binding"/>
    <property type="evidence" value="ECO:0007669"/>
    <property type="project" value="UniProtKB-KW"/>
</dbReference>
<proteinExistence type="predicted"/>
<dbReference type="EMBL" id="JACCBH010000001">
    <property type="protein sequence ID" value="NYD54771.1"/>
    <property type="molecule type" value="Genomic_DNA"/>
</dbReference>
<dbReference type="InterPro" id="IPR005149">
    <property type="entry name" value="Tscrpt_reg_PadR_N"/>
</dbReference>
<comment type="caution">
    <text evidence="2">The sequence shown here is derived from an EMBL/GenBank/DDBJ whole genome shotgun (WGS) entry which is preliminary data.</text>
</comment>
<accession>A0A7Y9JN71</accession>
<evidence type="ECO:0000313" key="3">
    <source>
        <dbReference type="Proteomes" id="UP000552045"/>
    </source>
</evidence>
<reference evidence="2 3" key="1">
    <citation type="submission" date="2020-07" db="EMBL/GenBank/DDBJ databases">
        <title>Sequencing the genomes of 1000 actinobacteria strains.</title>
        <authorList>
            <person name="Klenk H.-P."/>
        </authorList>
    </citation>
    <scope>NUCLEOTIDE SEQUENCE [LARGE SCALE GENOMIC DNA]</scope>
    <source>
        <strain evidence="2 3">DSM 22185</strain>
    </source>
</reference>
<evidence type="ECO:0000259" key="1">
    <source>
        <dbReference type="Pfam" id="PF03551"/>
    </source>
</evidence>
<dbReference type="SUPFAM" id="SSF46785">
    <property type="entry name" value="Winged helix' DNA-binding domain"/>
    <property type="match status" value="1"/>
</dbReference>
<organism evidence="2 3">
    <name type="scientific">Microbacterium pseudoresistens</name>
    <dbReference type="NCBI Taxonomy" id="640634"/>
    <lineage>
        <taxon>Bacteria</taxon>
        <taxon>Bacillati</taxon>
        <taxon>Actinomycetota</taxon>
        <taxon>Actinomycetes</taxon>
        <taxon>Micrococcales</taxon>
        <taxon>Microbacteriaceae</taxon>
        <taxon>Microbacterium</taxon>
    </lineage>
</organism>
<dbReference type="Gene3D" id="1.10.10.10">
    <property type="entry name" value="Winged helix-like DNA-binding domain superfamily/Winged helix DNA-binding domain"/>
    <property type="match status" value="1"/>
</dbReference>
<dbReference type="Proteomes" id="UP000552045">
    <property type="component" value="Unassembled WGS sequence"/>
</dbReference>
<dbReference type="PANTHER" id="PTHR43252:SF2">
    <property type="entry name" value="TRANSCRIPTION REGULATOR, PADR-LIKE FAMILY"/>
    <property type="match status" value="1"/>
</dbReference>
<dbReference type="Pfam" id="PF03551">
    <property type="entry name" value="PadR"/>
    <property type="match status" value="1"/>
</dbReference>
<keyword evidence="3" id="KW-1185">Reference proteome</keyword>